<dbReference type="InterPro" id="IPR053185">
    <property type="entry name" value="SET_domain_protein"/>
</dbReference>
<evidence type="ECO:0000313" key="4">
    <source>
        <dbReference type="Proteomes" id="UP000037035"/>
    </source>
</evidence>
<accession>A0A0L6UUN7</accession>
<name>A0A0L6UUN7_9BASI</name>
<dbReference type="Proteomes" id="UP000037035">
    <property type="component" value="Unassembled WGS sequence"/>
</dbReference>
<reference evidence="3 4" key="1">
    <citation type="submission" date="2015-08" db="EMBL/GenBank/DDBJ databases">
        <title>Next Generation Sequencing and Analysis of the Genome of Puccinia sorghi L Schw, the Causal Agent of Maize Common Rust.</title>
        <authorList>
            <person name="Rochi L."/>
            <person name="Burguener G."/>
            <person name="Darino M."/>
            <person name="Turjanski A."/>
            <person name="Kreff E."/>
            <person name="Dieguez M.J."/>
            <person name="Sacco F."/>
        </authorList>
    </citation>
    <scope>NUCLEOTIDE SEQUENCE [LARGE SCALE GENOMIC DNA]</scope>
    <source>
        <strain evidence="3 4">RO10H11247</strain>
    </source>
</reference>
<dbReference type="SMART" id="SM00317">
    <property type="entry name" value="SET"/>
    <property type="match status" value="1"/>
</dbReference>
<dbReference type="EMBL" id="LAVV01008651">
    <property type="protein sequence ID" value="KNZ52251.1"/>
    <property type="molecule type" value="Genomic_DNA"/>
</dbReference>
<dbReference type="PANTHER" id="PTHR47332:SF4">
    <property type="entry name" value="SET DOMAIN-CONTAINING PROTEIN 5"/>
    <property type="match status" value="1"/>
</dbReference>
<keyword evidence="4" id="KW-1185">Reference proteome</keyword>
<dbReference type="VEuPathDB" id="FungiDB:VP01_3634g1"/>
<dbReference type="OrthoDB" id="265717at2759"/>
<sequence>MDQTPEQNPKPRRGGQSTRKPRSTRYSSTITSVSESNVWLIGFCLAVIAILFSQEISDYIHANDQNYVLKQYSSQRAPNVSAWKVVPMPERGGGYGVKATRRILPGELIMKEAPLLRIRIGPTTIEKANRKIDSAVQQLSGEDRNRFLGLSNVWENQGENGVQLSKNSGIFQTNGMSSGRGYMSIFPSISRLNHACIGAVNAVYNWRENEGRQVVHATKVIEPGEEIFVTYFDSKLPRNDRQSYLHQAYQFNCTCDVCSLNSHLVRESDYRIAKINSLKATLSAWSPGSIGGAEAVQLVEDAVKVMIQEGMTYELGQLYADAAHVASAHSELSNISNFHNTRKYASLAAKHFSIELGPDSVEVAVANRIMKNPTSSHVWATRRQEIVRK</sequence>
<dbReference type="Gene3D" id="2.170.270.10">
    <property type="entry name" value="SET domain"/>
    <property type="match status" value="1"/>
</dbReference>
<gene>
    <name evidence="3" type="ORF">VP01_3634g1</name>
</gene>
<dbReference type="PANTHER" id="PTHR47332">
    <property type="entry name" value="SET DOMAIN-CONTAINING PROTEIN 5"/>
    <property type="match status" value="1"/>
</dbReference>
<comment type="caution">
    <text evidence="3">The sequence shown here is derived from an EMBL/GenBank/DDBJ whole genome shotgun (WGS) entry which is preliminary data.</text>
</comment>
<dbReference type="InterPro" id="IPR046341">
    <property type="entry name" value="SET_dom_sf"/>
</dbReference>
<dbReference type="SUPFAM" id="SSF82199">
    <property type="entry name" value="SET domain"/>
    <property type="match status" value="1"/>
</dbReference>
<evidence type="ECO:0000256" key="1">
    <source>
        <dbReference type="SAM" id="MobiDB-lite"/>
    </source>
</evidence>
<feature type="domain" description="SET" evidence="2">
    <location>
        <begin position="78"/>
        <end position="232"/>
    </location>
</feature>
<organism evidence="3 4">
    <name type="scientific">Puccinia sorghi</name>
    <dbReference type="NCBI Taxonomy" id="27349"/>
    <lineage>
        <taxon>Eukaryota</taxon>
        <taxon>Fungi</taxon>
        <taxon>Dikarya</taxon>
        <taxon>Basidiomycota</taxon>
        <taxon>Pucciniomycotina</taxon>
        <taxon>Pucciniomycetes</taxon>
        <taxon>Pucciniales</taxon>
        <taxon>Pucciniaceae</taxon>
        <taxon>Puccinia</taxon>
    </lineage>
</organism>
<proteinExistence type="predicted"/>
<dbReference type="STRING" id="27349.A0A0L6UUN7"/>
<evidence type="ECO:0000259" key="2">
    <source>
        <dbReference type="PROSITE" id="PS50280"/>
    </source>
</evidence>
<dbReference type="CDD" id="cd20071">
    <property type="entry name" value="SET_SMYD"/>
    <property type="match status" value="1"/>
</dbReference>
<dbReference type="PROSITE" id="PS50280">
    <property type="entry name" value="SET"/>
    <property type="match status" value="1"/>
</dbReference>
<dbReference type="AlphaFoldDB" id="A0A0L6UUN7"/>
<dbReference type="Pfam" id="PF00856">
    <property type="entry name" value="SET"/>
    <property type="match status" value="1"/>
</dbReference>
<feature type="region of interest" description="Disordered" evidence="1">
    <location>
        <begin position="1"/>
        <end position="28"/>
    </location>
</feature>
<evidence type="ECO:0000313" key="3">
    <source>
        <dbReference type="EMBL" id="KNZ52251.1"/>
    </source>
</evidence>
<dbReference type="InterPro" id="IPR001214">
    <property type="entry name" value="SET_dom"/>
</dbReference>
<protein>
    <recommendedName>
        <fullName evidence="2">SET domain-containing protein</fullName>
    </recommendedName>
</protein>